<dbReference type="KEGG" id="sdyn:Mal52_11360"/>
<reference evidence="1 2" key="1">
    <citation type="submission" date="2019-02" db="EMBL/GenBank/DDBJ databases">
        <title>Deep-cultivation of Planctomycetes and their phenomic and genomic characterization uncovers novel biology.</title>
        <authorList>
            <person name="Wiegand S."/>
            <person name="Jogler M."/>
            <person name="Boedeker C."/>
            <person name="Pinto D."/>
            <person name="Vollmers J."/>
            <person name="Rivas-Marin E."/>
            <person name="Kohn T."/>
            <person name="Peeters S.H."/>
            <person name="Heuer A."/>
            <person name="Rast P."/>
            <person name="Oberbeckmann S."/>
            <person name="Bunk B."/>
            <person name="Jeske O."/>
            <person name="Meyerdierks A."/>
            <person name="Storesund J.E."/>
            <person name="Kallscheuer N."/>
            <person name="Luecker S."/>
            <person name="Lage O.M."/>
            <person name="Pohl T."/>
            <person name="Merkel B.J."/>
            <person name="Hornburger P."/>
            <person name="Mueller R.-W."/>
            <person name="Bruemmer F."/>
            <person name="Labrenz M."/>
            <person name="Spormann A.M."/>
            <person name="Op den Camp H."/>
            <person name="Overmann J."/>
            <person name="Amann R."/>
            <person name="Jetten M.S.M."/>
            <person name="Mascher T."/>
            <person name="Medema M.H."/>
            <person name="Devos D.P."/>
            <person name="Kaster A.-K."/>
            <person name="Ovreas L."/>
            <person name="Rohde M."/>
            <person name="Galperin M.Y."/>
            <person name="Jogler C."/>
        </authorList>
    </citation>
    <scope>NUCLEOTIDE SEQUENCE [LARGE SCALE GENOMIC DNA]</scope>
    <source>
        <strain evidence="1 2">Mal52</strain>
    </source>
</reference>
<evidence type="ECO:0000313" key="1">
    <source>
        <dbReference type="EMBL" id="QDU42669.1"/>
    </source>
</evidence>
<dbReference type="AlphaFoldDB" id="A0A517ZJL9"/>
<name>A0A517ZJL9_9PLAN</name>
<dbReference type="SUPFAM" id="SSF75011">
    <property type="entry name" value="3-carboxy-cis,cis-mucoante lactonizing enzyme"/>
    <property type="match status" value="1"/>
</dbReference>
<keyword evidence="2" id="KW-1185">Reference proteome</keyword>
<dbReference type="Proteomes" id="UP000319383">
    <property type="component" value="Chromosome"/>
</dbReference>
<dbReference type="EMBL" id="CP036276">
    <property type="protein sequence ID" value="QDU42669.1"/>
    <property type="molecule type" value="Genomic_DNA"/>
</dbReference>
<sequence>MTQQVPDWIHQGRGATPNVDWTVSTEAPLVALQMGRETGEVLAADEAGGLYLINRAGAISAVSRGRAPIRAIAWGDTGGGGIALVGKRTLYWFNRGLKFDKKIVLSDRALNVALDAHAEYAVVSLDGGQNLIFDAPRKPIHEFKTYQPLAHLEFLVHEPAIFGVSAFGMFYKFEFSGNEIWGENLWSDVGGLSVSGNGSTILLACFAHGIQRYTGDGQSDGSYQLGETVSRISSSFNPYRMMAATIEQQLCWLDFQGQVLWSAATPQKTVAIHCDPLGYGAVCGFESGEIMRLSWD</sequence>
<protein>
    <submittedName>
        <fullName evidence="1">Uncharacterized protein</fullName>
    </submittedName>
</protein>
<gene>
    <name evidence="1" type="ORF">Mal52_11360</name>
</gene>
<organism evidence="1 2">
    <name type="scientific">Symmachiella dynata</name>
    <dbReference type="NCBI Taxonomy" id="2527995"/>
    <lineage>
        <taxon>Bacteria</taxon>
        <taxon>Pseudomonadati</taxon>
        <taxon>Planctomycetota</taxon>
        <taxon>Planctomycetia</taxon>
        <taxon>Planctomycetales</taxon>
        <taxon>Planctomycetaceae</taxon>
        <taxon>Symmachiella</taxon>
    </lineage>
</organism>
<evidence type="ECO:0000313" key="2">
    <source>
        <dbReference type="Proteomes" id="UP000319383"/>
    </source>
</evidence>
<dbReference type="RefSeq" id="WP_145374686.1">
    <property type="nucleotide sequence ID" value="NZ_CAXBED010000226.1"/>
</dbReference>
<accession>A0A517ZJL9</accession>
<proteinExistence type="predicted"/>
<dbReference type="OrthoDB" id="210095at2"/>